<dbReference type="Proteomes" id="UP000540909">
    <property type="component" value="Unassembled WGS sequence"/>
</dbReference>
<organism evidence="2 3">
    <name type="scientific">Rhizobium esperanzae</name>
    <dbReference type="NCBI Taxonomy" id="1967781"/>
    <lineage>
        <taxon>Bacteria</taxon>
        <taxon>Pseudomonadati</taxon>
        <taxon>Pseudomonadota</taxon>
        <taxon>Alphaproteobacteria</taxon>
        <taxon>Hyphomicrobiales</taxon>
        <taxon>Rhizobiaceae</taxon>
        <taxon>Rhizobium/Agrobacterium group</taxon>
        <taxon>Rhizobium</taxon>
    </lineage>
</organism>
<comment type="caution">
    <text evidence="2">The sequence shown here is derived from an EMBL/GenBank/DDBJ whole genome shotgun (WGS) entry which is preliminary data.</text>
</comment>
<dbReference type="InterPro" id="IPR031322">
    <property type="entry name" value="Shikimate/glucono_kinase"/>
</dbReference>
<evidence type="ECO:0008006" key="4">
    <source>
        <dbReference type="Google" id="ProtNLM"/>
    </source>
</evidence>
<sequence>MNKSWAFPKVLRTGRELRWVSAILSWSDQWVGKSSIGRFLAQQFGISFVDTDVEIERVSRMTIPDLFVASGELEFRALEKRVLNNGPVSSRPGAAPSSTRARASTSSAVVFPSG</sequence>
<proteinExistence type="predicted"/>
<feature type="compositionally biased region" description="Low complexity" evidence="1">
    <location>
        <begin position="89"/>
        <end position="108"/>
    </location>
</feature>
<dbReference type="EMBL" id="JACIFY010000007">
    <property type="protein sequence ID" value="MBB4235786.1"/>
    <property type="molecule type" value="Genomic_DNA"/>
</dbReference>
<dbReference type="SUPFAM" id="SSF52540">
    <property type="entry name" value="P-loop containing nucleoside triphosphate hydrolases"/>
    <property type="match status" value="1"/>
</dbReference>
<dbReference type="InterPro" id="IPR027417">
    <property type="entry name" value="P-loop_NTPase"/>
</dbReference>
<accession>A0A7W6R2S5</accession>
<evidence type="ECO:0000256" key="1">
    <source>
        <dbReference type="SAM" id="MobiDB-lite"/>
    </source>
</evidence>
<dbReference type="Gene3D" id="3.40.50.300">
    <property type="entry name" value="P-loop containing nucleotide triphosphate hydrolases"/>
    <property type="match status" value="1"/>
</dbReference>
<name>A0A7W6R2S5_9HYPH</name>
<dbReference type="Pfam" id="PF01202">
    <property type="entry name" value="SKI"/>
    <property type="match status" value="1"/>
</dbReference>
<protein>
    <recommendedName>
        <fullName evidence="4">Shikimate kinase</fullName>
    </recommendedName>
</protein>
<reference evidence="2 3" key="1">
    <citation type="submission" date="2020-08" db="EMBL/GenBank/DDBJ databases">
        <title>Genomic Encyclopedia of Type Strains, Phase IV (KMG-V): Genome sequencing to study the core and pangenomes of soil and plant-associated prokaryotes.</title>
        <authorList>
            <person name="Whitman W."/>
        </authorList>
    </citation>
    <scope>NUCLEOTIDE SEQUENCE [LARGE SCALE GENOMIC DNA]</scope>
    <source>
        <strain evidence="2 3">SEMIA 4089</strain>
    </source>
</reference>
<dbReference type="AlphaFoldDB" id="A0A7W6R2S5"/>
<gene>
    <name evidence="2" type="ORF">GGD57_002360</name>
</gene>
<evidence type="ECO:0000313" key="3">
    <source>
        <dbReference type="Proteomes" id="UP000540909"/>
    </source>
</evidence>
<evidence type="ECO:0000313" key="2">
    <source>
        <dbReference type="EMBL" id="MBB4235786.1"/>
    </source>
</evidence>
<feature type="region of interest" description="Disordered" evidence="1">
    <location>
        <begin position="85"/>
        <end position="114"/>
    </location>
</feature>